<organism evidence="1 2">
    <name type="scientific">Hydrogenophaga aromaticivorans</name>
    <dbReference type="NCBI Taxonomy" id="2610898"/>
    <lineage>
        <taxon>Bacteria</taxon>
        <taxon>Pseudomonadati</taxon>
        <taxon>Pseudomonadota</taxon>
        <taxon>Betaproteobacteria</taxon>
        <taxon>Burkholderiales</taxon>
        <taxon>Comamonadaceae</taxon>
        <taxon>Hydrogenophaga</taxon>
    </lineage>
</organism>
<keyword evidence="2" id="KW-1185">Reference proteome</keyword>
<dbReference type="AlphaFoldDB" id="A0A7Y8GUR8"/>
<accession>A0A7Y8GUR8</accession>
<gene>
    <name evidence="1" type="ORF">F3K02_06205</name>
</gene>
<name>A0A7Y8GUR8_9BURK</name>
<dbReference type="EMBL" id="VYGV01000006">
    <property type="protein sequence ID" value="NWF44846.1"/>
    <property type="molecule type" value="Genomic_DNA"/>
</dbReference>
<proteinExistence type="predicted"/>
<sequence length="126" mass="13890">MGIRFNTNTWRAPLLLIDSWLPPSFERVGAARMLPQILQRFVRAGWLARPPKCAVDGNKVAVTGHRVTGHAVVRARHVRVLRTADTSGGPRADGRLVISGRINDVCAELERLAALELQSSHPQLRA</sequence>
<comment type="caution">
    <text evidence="1">The sequence shown here is derived from an EMBL/GenBank/DDBJ whole genome shotgun (WGS) entry which is preliminary data.</text>
</comment>
<dbReference type="Proteomes" id="UP000545507">
    <property type="component" value="Unassembled WGS sequence"/>
</dbReference>
<reference evidence="1 2" key="1">
    <citation type="submission" date="2019-09" db="EMBL/GenBank/DDBJ databases">
        <title>Hydrogenophaga aromatica sp. nov., isolated from a para-xylene-degrading enrichment culture.</title>
        <authorList>
            <person name="Tancsics A."/>
            <person name="Banerjee S."/>
        </authorList>
    </citation>
    <scope>NUCLEOTIDE SEQUENCE [LARGE SCALE GENOMIC DNA]</scope>
    <source>
        <strain evidence="1 2">D2P1</strain>
    </source>
</reference>
<evidence type="ECO:0000313" key="1">
    <source>
        <dbReference type="EMBL" id="NWF44846.1"/>
    </source>
</evidence>
<protein>
    <submittedName>
        <fullName evidence="1">Uncharacterized protein</fullName>
    </submittedName>
</protein>
<dbReference type="RefSeq" id="WP_177134393.1">
    <property type="nucleotide sequence ID" value="NZ_VYGV01000006.1"/>
</dbReference>
<evidence type="ECO:0000313" key="2">
    <source>
        <dbReference type="Proteomes" id="UP000545507"/>
    </source>
</evidence>